<dbReference type="FunFam" id="3.30.30.30:FF:000001">
    <property type="entry name" value="heat shock 70 kDa protein-like"/>
    <property type="match status" value="1"/>
</dbReference>
<dbReference type="OrthoDB" id="2401965at2759"/>
<dbReference type="SUPFAM" id="SSF100920">
    <property type="entry name" value="Heat shock protein 70kD (HSP70), peptide-binding domain"/>
    <property type="match status" value="1"/>
</dbReference>
<keyword evidence="3 4" id="KW-0067">ATP-binding</keyword>
<dbReference type="Pfam" id="PF00012">
    <property type="entry name" value="HSP70"/>
    <property type="match status" value="1"/>
</dbReference>
<dbReference type="GO" id="GO:0005524">
    <property type="term" value="F:ATP binding"/>
    <property type="evidence" value="ECO:0007669"/>
    <property type="project" value="UniProtKB-KW"/>
</dbReference>
<keyword evidence="5" id="KW-1185">Reference proteome</keyword>
<dbReference type="AlphaFoldDB" id="A0A6J2KIC8"/>
<protein>
    <submittedName>
        <fullName evidence="6">Heat shock protein 68-like</fullName>
    </submittedName>
</protein>
<dbReference type="GeneID" id="114251668"/>
<dbReference type="GO" id="GO:0006950">
    <property type="term" value="P:response to stress"/>
    <property type="evidence" value="ECO:0007669"/>
    <property type="project" value="UniProtKB-ARBA"/>
</dbReference>
<evidence type="ECO:0000256" key="1">
    <source>
        <dbReference type="ARBA" id="ARBA00007381"/>
    </source>
</evidence>
<dbReference type="SUPFAM" id="SSF53067">
    <property type="entry name" value="Actin-like ATPase domain"/>
    <property type="match status" value="2"/>
</dbReference>
<dbReference type="Gene3D" id="1.20.1270.10">
    <property type="match status" value="1"/>
</dbReference>
<dbReference type="PANTHER" id="PTHR19375">
    <property type="entry name" value="HEAT SHOCK PROTEIN 70KDA"/>
    <property type="match status" value="1"/>
</dbReference>
<dbReference type="Gene3D" id="3.90.640.10">
    <property type="entry name" value="Actin, Chain A, domain 4"/>
    <property type="match status" value="1"/>
</dbReference>
<dbReference type="FunFam" id="3.30.420.40:FF:000026">
    <property type="entry name" value="Heat shock protein 70"/>
    <property type="match status" value="1"/>
</dbReference>
<dbReference type="SUPFAM" id="SSF100934">
    <property type="entry name" value="Heat shock protein 70kD (HSP70), C-terminal subdomain"/>
    <property type="match status" value="1"/>
</dbReference>
<dbReference type="Gene3D" id="2.60.34.10">
    <property type="entry name" value="Substrate Binding Domain Of DNAk, Chain A, domain 1"/>
    <property type="match status" value="1"/>
</dbReference>
<dbReference type="InterPro" id="IPR029047">
    <property type="entry name" value="HSP70_peptide-bd_sf"/>
</dbReference>
<sequence>MVAIGIDLGTTYSCVAVWRQGHVEVIPNEQGNRSTPSYVAFTETERLIGECAKNQAVFNPRNTVFSAKRLIGRRYDDIGVQMDLRYWPFNVVNENGKPIISVTYKRDTKRFAPEEISSMLLFRIKEMAEAYLGCEVDKAVITVPAYFTDSQRQATRTAGVVAGFQVLRVTNEPTAAALAYSIDKKLKGKKILVYDLGGGTFDVSILIIKDGPVYEVKATAGNTRLGGEDFDNRLVAYFSEDFRKRFNIDITKNPKSLRRLKTAAERVKRFLTSATEATVQVESLYDDIDYVGKISRTVFEELCSDLFNDTFKLIEQALADARLKKNDIDRVILVGGSTRIPKIQEMLHEYFEGRVSACLNPDEAVAHGAAIQAAILSGEHDVNIRDLHLVDVVPLSLGVETVRGVMYKVIERNTSIPCRRTKDLTTLDDYQNSMTIEVFEGERTLTKDNSLLGVFDLHGIPPAPRGVAKVDVTFDIDANGILSVTARDRSTGNCKSITIKNENRVSQLQIGKMIADAETYREEDRENQRRLECRNQLETYIYDVKNRAENSHELGEEERMQIKKECESAVEWLDDNGDCLREEFERKMTELMRQWSVVMQKLYGGSLRHIAKRQRSESYQVPEENEFAIEDILE</sequence>
<dbReference type="NCBIfam" id="NF001413">
    <property type="entry name" value="PRK00290.1"/>
    <property type="match status" value="1"/>
</dbReference>
<proteinExistence type="inferred from homology"/>
<evidence type="ECO:0000313" key="6">
    <source>
        <dbReference type="RefSeq" id="XP_028041810.1"/>
    </source>
</evidence>
<dbReference type="RefSeq" id="XP_028041810.1">
    <property type="nucleotide sequence ID" value="XM_028186009.1"/>
</dbReference>
<dbReference type="InterPro" id="IPR018181">
    <property type="entry name" value="Heat_shock_70_CS"/>
</dbReference>
<dbReference type="KEGG" id="bman:114251668"/>
<dbReference type="Gene3D" id="3.30.30.30">
    <property type="match status" value="1"/>
</dbReference>
<dbReference type="PROSITE" id="PS01036">
    <property type="entry name" value="HSP70_3"/>
    <property type="match status" value="1"/>
</dbReference>
<dbReference type="PRINTS" id="PR00301">
    <property type="entry name" value="HEATSHOCK70"/>
</dbReference>
<organism evidence="5 6">
    <name type="scientific">Bombyx mandarina</name>
    <name type="common">Wild silk moth</name>
    <name type="synonym">Wild silkworm</name>
    <dbReference type="NCBI Taxonomy" id="7092"/>
    <lineage>
        <taxon>Eukaryota</taxon>
        <taxon>Metazoa</taxon>
        <taxon>Ecdysozoa</taxon>
        <taxon>Arthropoda</taxon>
        <taxon>Hexapoda</taxon>
        <taxon>Insecta</taxon>
        <taxon>Pterygota</taxon>
        <taxon>Neoptera</taxon>
        <taxon>Endopterygota</taxon>
        <taxon>Lepidoptera</taxon>
        <taxon>Glossata</taxon>
        <taxon>Ditrysia</taxon>
        <taxon>Bombycoidea</taxon>
        <taxon>Bombycidae</taxon>
        <taxon>Bombycinae</taxon>
        <taxon>Bombyx</taxon>
    </lineage>
</organism>
<evidence type="ECO:0000256" key="4">
    <source>
        <dbReference type="RuleBase" id="RU003322"/>
    </source>
</evidence>
<evidence type="ECO:0000313" key="5">
    <source>
        <dbReference type="Proteomes" id="UP000504629"/>
    </source>
</evidence>
<dbReference type="Proteomes" id="UP000504629">
    <property type="component" value="Unplaced"/>
</dbReference>
<dbReference type="FunFam" id="2.60.34.10:FF:000002">
    <property type="entry name" value="Heat shock 70 kDa"/>
    <property type="match status" value="1"/>
</dbReference>
<dbReference type="FunFam" id="3.90.640.10:FF:000010">
    <property type="entry name" value="heat shock 70 kDa protein 14"/>
    <property type="match status" value="1"/>
</dbReference>
<dbReference type="InterPro" id="IPR043129">
    <property type="entry name" value="ATPase_NBD"/>
</dbReference>
<reference evidence="6" key="1">
    <citation type="submission" date="2025-08" db="UniProtKB">
        <authorList>
            <consortium name="RefSeq"/>
        </authorList>
    </citation>
    <scope>IDENTIFICATION</scope>
    <source>
        <tissue evidence="6">Silk gland</tissue>
    </source>
</reference>
<name>A0A6J2KIC8_BOMMA</name>
<comment type="similarity">
    <text evidence="1 4">Belongs to the heat shock protein 70 family.</text>
</comment>
<accession>A0A6J2KIC8</accession>
<evidence type="ECO:0000256" key="3">
    <source>
        <dbReference type="ARBA" id="ARBA00022840"/>
    </source>
</evidence>
<dbReference type="PROSITE" id="PS00297">
    <property type="entry name" value="HSP70_1"/>
    <property type="match status" value="1"/>
</dbReference>
<gene>
    <name evidence="6" type="primary">LOC114251668</name>
</gene>
<evidence type="ECO:0000256" key="2">
    <source>
        <dbReference type="ARBA" id="ARBA00022741"/>
    </source>
</evidence>
<keyword evidence="2 4" id="KW-0547">Nucleotide-binding</keyword>
<dbReference type="InterPro" id="IPR029048">
    <property type="entry name" value="HSP70_C_sf"/>
</dbReference>
<dbReference type="GO" id="GO:0140662">
    <property type="term" value="F:ATP-dependent protein folding chaperone"/>
    <property type="evidence" value="ECO:0007669"/>
    <property type="project" value="InterPro"/>
</dbReference>
<dbReference type="Gene3D" id="3.30.420.40">
    <property type="match status" value="2"/>
</dbReference>
<dbReference type="InterPro" id="IPR013126">
    <property type="entry name" value="Hsp_70_fam"/>
</dbReference>
<dbReference type="PROSITE" id="PS00329">
    <property type="entry name" value="HSP70_2"/>
    <property type="match status" value="1"/>
</dbReference>